<evidence type="ECO:0000313" key="4">
    <source>
        <dbReference type="WBParaSite" id="SCUD_0000032501-mRNA-1"/>
    </source>
</evidence>
<accession>A0A183JCB9</accession>
<organism evidence="4">
    <name type="scientific">Schistosoma curassoni</name>
    <dbReference type="NCBI Taxonomy" id="6186"/>
    <lineage>
        <taxon>Eukaryota</taxon>
        <taxon>Metazoa</taxon>
        <taxon>Spiralia</taxon>
        <taxon>Lophotrochozoa</taxon>
        <taxon>Platyhelminthes</taxon>
        <taxon>Trematoda</taxon>
        <taxon>Digenea</taxon>
        <taxon>Strigeidida</taxon>
        <taxon>Schistosomatoidea</taxon>
        <taxon>Schistosomatidae</taxon>
        <taxon>Schistosoma</taxon>
    </lineage>
</organism>
<gene>
    <name evidence="2" type="ORF">SCUD_LOCUS326</name>
</gene>
<feature type="transmembrane region" description="Helical" evidence="1">
    <location>
        <begin position="47"/>
        <end position="71"/>
    </location>
</feature>
<keyword evidence="1" id="KW-1133">Transmembrane helix</keyword>
<keyword evidence="3" id="KW-1185">Reference proteome</keyword>
<keyword evidence="1" id="KW-0812">Transmembrane</keyword>
<dbReference type="WBParaSite" id="SCUD_0000032501-mRNA-1">
    <property type="protein sequence ID" value="SCUD_0000032501-mRNA-1"/>
    <property type="gene ID" value="SCUD_0000032501"/>
</dbReference>
<evidence type="ECO:0000313" key="2">
    <source>
        <dbReference type="EMBL" id="VDO60876.1"/>
    </source>
</evidence>
<protein>
    <submittedName>
        <fullName evidence="4">Transposase</fullName>
    </submittedName>
</protein>
<dbReference type="Proteomes" id="UP000279833">
    <property type="component" value="Unassembled WGS sequence"/>
</dbReference>
<sequence>MVRCGLSGWYINPVCLKIIAEAEISVLDLTGWARREAGSIRTLDCLYVFYASLVRWIAHYSLIGGIITLYINRAYRS</sequence>
<evidence type="ECO:0000313" key="3">
    <source>
        <dbReference type="Proteomes" id="UP000279833"/>
    </source>
</evidence>
<name>A0A183JCB9_9TREM</name>
<reference evidence="2 3" key="2">
    <citation type="submission" date="2018-11" db="EMBL/GenBank/DDBJ databases">
        <authorList>
            <consortium name="Pathogen Informatics"/>
        </authorList>
    </citation>
    <scope>NUCLEOTIDE SEQUENCE [LARGE SCALE GENOMIC DNA]</scope>
    <source>
        <strain evidence="2">Dakar</strain>
        <strain evidence="3">Dakar, Senegal</strain>
    </source>
</reference>
<keyword evidence="1" id="KW-0472">Membrane</keyword>
<proteinExistence type="predicted"/>
<evidence type="ECO:0000256" key="1">
    <source>
        <dbReference type="SAM" id="Phobius"/>
    </source>
</evidence>
<dbReference type="EMBL" id="UZAK01000199">
    <property type="protein sequence ID" value="VDO60876.1"/>
    <property type="molecule type" value="Genomic_DNA"/>
</dbReference>
<reference evidence="4" key="1">
    <citation type="submission" date="2016-06" db="UniProtKB">
        <authorList>
            <consortium name="WormBaseParasite"/>
        </authorList>
    </citation>
    <scope>IDENTIFICATION</scope>
</reference>
<dbReference type="AlphaFoldDB" id="A0A183JCB9"/>